<name>A0AAV2T043_CALDB</name>
<feature type="domain" description="USP" evidence="2">
    <location>
        <begin position="36"/>
        <end position="326"/>
    </location>
</feature>
<sequence length="872" mass="97733">MFPRTEHNDQETDAVNKSNLDKSEFPWWGKPRERLTGLLNQGGTCYLNTLLQTLLHTPEFTSRLFNLTKKVKKEHLKRMIQEMLNLFSALFTSSGIAISSKPLTDSFGWTEDEVCVHQDIQELNRLLFEQIEIALKDTPETNLISDLFRGVQCTRIRCLRCGRVSERNDEFQDINLSVIEYDSVEASLAAHTQMERLTGDNKYYCEVCKIKVDAVKMTRFDELPPILTLSLSRFYFDAKSMQSVKLEKMCSFPLVLDMTNFLLRPTSKPVKYDLFSVVLHVGGSTGGGHYHAFIKDPYGTIRESSKDSASNNKIRDTPYQLATNGVLDTNGDGGIRFPAFDHEGSTQFSRDERDAMALCRQPGSNRLRPLSKRTGGGDTKAGLKDVSGDRRKKTVQTDSNIVHMPKLSEGAVWNPTEEIFRKRSSSDLSGRLSDDEMLMAEATLTHSGAQKSVRSTGKTPIDGLVEEVKSSLNINGETNRKLHTDESTRASHYRLSSIQKNIPKESRRRARLTNTAKGWKTGVRNLSTPTRSIQISGTPADAVAIYAVSLPETCDPGKQHEQHLHSAHKSVLRKRPSDDVKSSITKTRHPADHPGSGFNTCKQNQSTYRPSKSQLASVTRNPNNKGSLESLPFLQTNQHNIERKKGSSASVTSSSQSVHNLGTSNLNSGFDPRAPRNLSDCKWRSRLFDGVRSNPPPGVHAHPTNLSESMQEARDFNRSSPSYVELDIVPSIQRVDARVPSHWTTLRDNELEESTIPRRNIAYGKCVNRSSSNEPSCGTYGPRNPQTGGETNNLEAPVNRDNSARCYTSDNDRHDIESSEPPPEIVVGRWFDINDDFIVEVDPSVFPKVFEGPECAYMLFYRLMNLKTSVNP</sequence>
<proteinExistence type="predicted"/>
<feature type="compositionally biased region" description="Basic residues" evidence="1">
    <location>
        <begin position="565"/>
        <end position="574"/>
    </location>
</feature>
<reference evidence="3" key="1">
    <citation type="submission" date="2024-06" db="EMBL/GenBank/DDBJ databases">
        <authorList>
            <person name="Liu X."/>
            <person name="Lenzi L."/>
            <person name="Haldenby T S."/>
            <person name="Uol C."/>
        </authorList>
    </citation>
    <scope>NUCLEOTIDE SEQUENCE</scope>
</reference>
<evidence type="ECO:0000313" key="3">
    <source>
        <dbReference type="EMBL" id="CAL5130610.1"/>
    </source>
</evidence>
<dbReference type="GO" id="GO:0016579">
    <property type="term" value="P:protein deubiquitination"/>
    <property type="evidence" value="ECO:0007669"/>
    <property type="project" value="InterPro"/>
</dbReference>
<dbReference type="AlphaFoldDB" id="A0AAV2T043"/>
<feature type="compositionally biased region" description="Polar residues" evidence="1">
    <location>
        <begin position="658"/>
        <end position="668"/>
    </location>
</feature>
<feature type="region of interest" description="Disordered" evidence="1">
    <location>
        <begin position="772"/>
        <end position="797"/>
    </location>
</feature>
<feature type="region of interest" description="Disordered" evidence="1">
    <location>
        <begin position="554"/>
        <end position="630"/>
    </location>
</feature>
<evidence type="ECO:0000259" key="2">
    <source>
        <dbReference type="PROSITE" id="PS50235"/>
    </source>
</evidence>
<evidence type="ECO:0000256" key="1">
    <source>
        <dbReference type="SAM" id="MobiDB-lite"/>
    </source>
</evidence>
<dbReference type="PANTHER" id="PTHR24006">
    <property type="entry name" value="UBIQUITIN CARBOXYL-TERMINAL HYDROLASE"/>
    <property type="match status" value="1"/>
</dbReference>
<feature type="compositionally biased region" description="Low complexity" evidence="1">
    <location>
        <begin position="647"/>
        <end position="657"/>
    </location>
</feature>
<feature type="compositionally biased region" description="Basic and acidic residues" evidence="1">
    <location>
        <begin position="555"/>
        <end position="564"/>
    </location>
</feature>
<dbReference type="EMBL" id="CAXLJL010000068">
    <property type="protein sequence ID" value="CAL5130610.1"/>
    <property type="molecule type" value="Genomic_DNA"/>
</dbReference>
<dbReference type="GO" id="GO:0004843">
    <property type="term" value="F:cysteine-type deubiquitinase activity"/>
    <property type="evidence" value="ECO:0007669"/>
    <property type="project" value="InterPro"/>
</dbReference>
<dbReference type="PANTHER" id="PTHR24006:SF702">
    <property type="entry name" value="UBIQUITIN CARBOXYL-TERMINAL HYDROLASE 47"/>
    <property type="match status" value="1"/>
</dbReference>
<gene>
    <name evidence="3" type="ORF">CDAUBV1_LOCUS2787</name>
</gene>
<dbReference type="InterPro" id="IPR050164">
    <property type="entry name" value="Peptidase_C19"/>
</dbReference>
<dbReference type="Gene3D" id="3.90.70.10">
    <property type="entry name" value="Cysteine proteinases"/>
    <property type="match status" value="1"/>
</dbReference>
<dbReference type="PROSITE" id="PS00973">
    <property type="entry name" value="USP_2"/>
    <property type="match status" value="1"/>
</dbReference>
<dbReference type="Pfam" id="PF00443">
    <property type="entry name" value="UCH"/>
    <property type="match status" value="1"/>
</dbReference>
<dbReference type="GO" id="GO:0005829">
    <property type="term" value="C:cytosol"/>
    <property type="evidence" value="ECO:0007669"/>
    <property type="project" value="TreeGrafter"/>
</dbReference>
<accession>A0AAV2T043</accession>
<comment type="caution">
    <text evidence="3">The sequence shown here is derived from an EMBL/GenBank/DDBJ whole genome shotgun (WGS) entry which is preliminary data.</text>
</comment>
<dbReference type="InterPro" id="IPR038765">
    <property type="entry name" value="Papain-like_cys_pep_sf"/>
</dbReference>
<feature type="region of interest" description="Disordered" evidence="1">
    <location>
        <begin position="363"/>
        <end position="394"/>
    </location>
</feature>
<dbReference type="PROSITE" id="PS50235">
    <property type="entry name" value="USP_3"/>
    <property type="match status" value="1"/>
</dbReference>
<dbReference type="SUPFAM" id="SSF54001">
    <property type="entry name" value="Cysteine proteinases"/>
    <property type="match status" value="1"/>
</dbReference>
<dbReference type="InterPro" id="IPR001394">
    <property type="entry name" value="Peptidase_C19_UCH"/>
</dbReference>
<dbReference type="InterPro" id="IPR018200">
    <property type="entry name" value="USP_CS"/>
</dbReference>
<feature type="region of interest" description="Disordered" evidence="1">
    <location>
        <begin position="642"/>
        <end position="673"/>
    </location>
</feature>
<organism evidence="3 4">
    <name type="scientific">Calicophoron daubneyi</name>
    <name type="common">Rumen fluke</name>
    <name type="synonym">Paramphistomum daubneyi</name>
    <dbReference type="NCBI Taxonomy" id="300641"/>
    <lineage>
        <taxon>Eukaryota</taxon>
        <taxon>Metazoa</taxon>
        <taxon>Spiralia</taxon>
        <taxon>Lophotrochozoa</taxon>
        <taxon>Platyhelminthes</taxon>
        <taxon>Trematoda</taxon>
        <taxon>Digenea</taxon>
        <taxon>Plagiorchiida</taxon>
        <taxon>Pronocephalata</taxon>
        <taxon>Paramphistomoidea</taxon>
        <taxon>Paramphistomidae</taxon>
        <taxon>Calicophoron</taxon>
    </lineage>
</organism>
<feature type="compositionally biased region" description="Polar residues" evidence="1">
    <location>
        <begin position="784"/>
        <end position="794"/>
    </location>
</feature>
<dbReference type="InterPro" id="IPR028889">
    <property type="entry name" value="USP"/>
</dbReference>
<evidence type="ECO:0000313" key="4">
    <source>
        <dbReference type="Proteomes" id="UP001497525"/>
    </source>
</evidence>
<dbReference type="Proteomes" id="UP001497525">
    <property type="component" value="Unassembled WGS sequence"/>
</dbReference>
<feature type="compositionally biased region" description="Polar residues" evidence="1">
    <location>
        <begin position="597"/>
        <end position="630"/>
    </location>
</feature>
<dbReference type="GO" id="GO:0005634">
    <property type="term" value="C:nucleus"/>
    <property type="evidence" value="ECO:0007669"/>
    <property type="project" value="TreeGrafter"/>
</dbReference>
<protein>
    <recommendedName>
        <fullName evidence="2">USP domain-containing protein</fullName>
    </recommendedName>
</protein>